<evidence type="ECO:0000256" key="3">
    <source>
        <dbReference type="SAM" id="Phobius"/>
    </source>
</evidence>
<keyword evidence="6" id="KW-1185">Reference proteome</keyword>
<dbReference type="InterPro" id="IPR050882">
    <property type="entry name" value="Prepilin_peptidase/N-MTase"/>
</dbReference>
<keyword evidence="3" id="KW-0472">Membrane</keyword>
<evidence type="ECO:0000313" key="5">
    <source>
        <dbReference type="EMBL" id="NYT50610.1"/>
    </source>
</evidence>
<organism evidence="5 6">
    <name type="scientific">Parapusillimonas granuli</name>
    <dbReference type="NCBI Taxonomy" id="380911"/>
    <lineage>
        <taxon>Bacteria</taxon>
        <taxon>Pseudomonadati</taxon>
        <taxon>Pseudomonadota</taxon>
        <taxon>Betaproteobacteria</taxon>
        <taxon>Burkholderiales</taxon>
        <taxon>Alcaligenaceae</taxon>
        <taxon>Parapusillimonas</taxon>
    </lineage>
</organism>
<dbReference type="GO" id="GO:0004190">
    <property type="term" value="F:aspartic-type endopeptidase activity"/>
    <property type="evidence" value="ECO:0007669"/>
    <property type="project" value="InterPro"/>
</dbReference>
<protein>
    <submittedName>
        <fullName evidence="5">Prepilin peptidase</fullName>
    </submittedName>
</protein>
<dbReference type="PANTHER" id="PTHR30487">
    <property type="entry name" value="TYPE 4 PREPILIN-LIKE PROTEINS LEADER PEPTIDE-PROCESSING ENZYME"/>
    <property type="match status" value="1"/>
</dbReference>
<dbReference type="Gene3D" id="1.20.120.1220">
    <property type="match status" value="1"/>
</dbReference>
<feature type="transmembrane region" description="Helical" evidence="3">
    <location>
        <begin position="100"/>
        <end position="122"/>
    </location>
</feature>
<evidence type="ECO:0000256" key="1">
    <source>
        <dbReference type="ARBA" id="ARBA00005801"/>
    </source>
</evidence>
<name>A0A853G6K8_9BURK</name>
<dbReference type="InterPro" id="IPR014032">
    <property type="entry name" value="Peptidase_A24A_bac"/>
</dbReference>
<reference evidence="5 6" key="1">
    <citation type="submission" date="2020-07" db="EMBL/GenBank/DDBJ databases">
        <title>Taxonomic revisions and descriptions of new bacterial species based on genomic comparisons in the high-G+C-content subgroup of the family Alcaligenaceae.</title>
        <authorList>
            <person name="Szabo A."/>
            <person name="Felfoldi T."/>
        </authorList>
    </citation>
    <scope>NUCLEOTIDE SEQUENCE [LARGE SCALE GENOMIC DNA]</scope>
    <source>
        <strain evidence="5 6">LMG 24012</strain>
    </source>
</reference>
<dbReference type="EMBL" id="JACCEM010000007">
    <property type="protein sequence ID" value="NYT50610.1"/>
    <property type="molecule type" value="Genomic_DNA"/>
</dbReference>
<feature type="transmembrane region" description="Helical" evidence="3">
    <location>
        <begin position="129"/>
        <end position="149"/>
    </location>
</feature>
<dbReference type="GO" id="GO:0006465">
    <property type="term" value="P:signal peptide processing"/>
    <property type="evidence" value="ECO:0007669"/>
    <property type="project" value="TreeGrafter"/>
</dbReference>
<feature type="transmembrane region" description="Helical" evidence="3">
    <location>
        <begin position="77"/>
        <end position="94"/>
    </location>
</feature>
<evidence type="ECO:0000256" key="2">
    <source>
        <dbReference type="RuleBase" id="RU003793"/>
    </source>
</evidence>
<accession>A0A853G6K8</accession>
<keyword evidence="3" id="KW-0812">Transmembrane</keyword>
<dbReference type="AlphaFoldDB" id="A0A853G6K8"/>
<evidence type="ECO:0000259" key="4">
    <source>
        <dbReference type="Pfam" id="PF01478"/>
    </source>
</evidence>
<dbReference type="PANTHER" id="PTHR30487:SF0">
    <property type="entry name" value="PREPILIN LEADER PEPTIDASE_N-METHYLTRANSFERASE-RELATED"/>
    <property type="match status" value="1"/>
</dbReference>
<dbReference type="PRINTS" id="PR00864">
    <property type="entry name" value="PREPILNPTASE"/>
</dbReference>
<comment type="caution">
    <text evidence="5">The sequence shown here is derived from an EMBL/GenBank/DDBJ whole genome shotgun (WGS) entry which is preliminary data.</text>
</comment>
<dbReference type="GO" id="GO:0005886">
    <property type="term" value="C:plasma membrane"/>
    <property type="evidence" value="ECO:0007669"/>
    <property type="project" value="TreeGrafter"/>
</dbReference>
<evidence type="ECO:0000313" key="6">
    <source>
        <dbReference type="Proteomes" id="UP000559809"/>
    </source>
</evidence>
<dbReference type="Pfam" id="PF01478">
    <property type="entry name" value="Peptidase_A24"/>
    <property type="match status" value="1"/>
</dbReference>
<comment type="similarity">
    <text evidence="1 2">Belongs to the peptidase A24 family.</text>
</comment>
<sequence length="222" mass="22924">MWTPWNVGPAGAVLGALALALALAAALARAAFQLPRSIDPDLPHEASALHRRLRAGFWAAAPAVAALCVWRYGPTAAAAAAILYAMVLAALAWIDAETGLLPDALTQPLLWLGLLVNLNGAFTPLPDAVLGAVAGYLLLWSVARAYLLAAGRPGMGDGDFKLLAALGAWLGWAGLPSVLLLSSGLALAVALAMRLLGRLEPGQALRYGPYLAGAGIWALLRL</sequence>
<dbReference type="Proteomes" id="UP000559809">
    <property type="component" value="Unassembled WGS sequence"/>
</dbReference>
<proteinExistence type="inferred from homology"/>
<keyword evidence="3" id="KW-1133">Transmembrane helix</keyword>
<gene>
    <name evidence="5" type="ORF">H0A72_14915</name>
</gene>
<feature type="transmembrane region" description="Helical" evidence="3">
    <location>
        <begin position="169"/>
        <end position="192"/>
    </location>
</feature>
<feature type="domain" description="Prepilin type IV endopeptidase peptidase" evidence="4">
    <location>
        <begin position="82"/>
        <end position="190"/>
    </location>
</feature>
<dbReference type="InterPro" id="IPR000045">
    <property type="entry name" value="Prepilin_IV_endopep_pep"/>
</dbReference>